<keyword evidence="8 11" id="KW-0378">Hydrolase</keyword>
<feature type="binding site" evidence="12">
    <location>
        <position position="124"/>
    </location>
    <ligand>
        <name>Mg(2+)</name>
        <dbReference type="ChEBI" id="CHEBI:18420"/>
    </ligand>
</feature>
<dbReference type="GO" id="GO:0046872">
    <property type="term" value="F:metal ion binding"/>
    <property type="evidence" value="ECO:0007669"/>
    <property type="project" value="UniProtKB-UniRule"/>
</dbReference>
<organism evidence="13 14">
    <name type="scientific">Marinomonas fungiae</name>
    <dbReference type="NCBI Taxonomy" id="1137284"/>
    <lineage>
        <taxon>Bacteria</taxon>
        <taxon>Pseudomonadati</taxon>
        <taxon>Pseudomonadota</taxon>
        <taxon>Gammaproteobacteria</taxon>
        <taxon>Oceanospirillales</taxon>
        <taxon>Oceanospirillaceae</taxon>
        <taxon>Marinomonas</taxon>
    </lineage>
</organism>
<evidence type="ECO:0000256" key="1">
    <source>
        <dbReference type="ARBA" id="ARBA00000898"/>
    </source>
</evidence>
<comment type="catalytic activity">
    <reaction evidence="1 11">
        <text>3-deoxy-alpha-D-manno-2-octulosonate-8-phosphate + H2O = 3-deoxy-alpha-D-manno-oct-2-ulosonate + phosphate</text>
        <dbReference type="Rhea" id="RHEA:11500"/>
        <dbReference type="ChEBI" id="CHEBI:15377"/>
        <dbReference type="ChEBI" id="CHEBI:43474"/>
        <dbReference type="ChEBI" id="CHEBI:85985"/>
        <dbReference type="ChEBI" id="CHEBI:85986"/>
        <dbReference type="EC" id="3.1.3.45"/>
    </reaction>
</comment>
<comment type="cofactor">
    <cofactor evidence="2 11 12">
        <name>Mg(2+)</name>
        <dbReference type="ChEBI" id="CHEBI:18420"/>
    </cofactor>
</comment>
<dbReference type="Gene3D" id="3.40.50.1000">
    <property type="entry name" value="HAD superfamily/HAD-like"/>
    <property type="match status" value="1"/>
</dbReference>
<name>A0A0K6INY7_9GAMM</name>
<dbReference type="SFLD" id="SFLDS00003">
    <property type="entry name" value="Haloacid_Dehalogenase"/>
    <property type="match status" value="1"/>
</dbReference>
<evidence type="ECO:0000256" key="8">
    <source>
        <dbReference type="ARBA" id="ARBA00022801"/>
    </source>
</evidence>
<keyword evidence="14" id="KW-1185">Reference proteome</keyword>
<dbReference type="FunFam" id="3.40.50.1000:FF:000029">
    <property type="entry name" value="3-deoxy-D-manno-octulosonate 8-phosphate phosphatase KdsC"/>
    <property type="match status" value="1"/>
</dbReference>
<evidence type="ECO:0000256" key="12">
    <source>
        <dbReference type="PIRSR" id="PIRSR006118-2"/>
    </source>
</evidence>
<protein>
    <recommendedName>
        <fullName evidence="6 11">3-deoxy-D-manno-octulosonate 8-phosphate phosphatase KdsC</fullName>
        <ecNumber evidence="5 11">3.1.3.45</ecNumber>
    </recommendedName>
    <alternativeName>
        <fullName evidence="10 11">KDO 8-P phosphatase</fullName>
    </alternativeName>
</protein>
<dbReference type="SFLD" id="SFLDG01138">
    <property type="entry name" value="C1.6.2:_Deoxy-d-mannose-octulo"/>
    <property type="match status" value="1"/>
</dbReference>
<dbReference type="SUPFAM" id="SSF56784">
    <property type="entry name" value="HAD-like"/>
    <property type="match status" value="1"/>
</dbReference>
<evidence type="ECO:0000256" key="9">
    <source>
        <dbReference type="ARBA" id="ARBA00022842"/>
    </source>
</evidence>
<dbReference type="InterPro" id="IPR006549">
    <property type="entry name" value="HAD-SF_hydro_IIIA"/>
</dbReference>
<comment type="function">
    <text evidence="11">Catalyzes the hydrolysis of 3-deoxy-D-manno-octulosonate 8-phosphate (KDO 8-P) to 3-deoxy-D-manno-octulosonate (KDO) and inorganic phosphate.</text>
</comment>
<dbReference type="NCBIfam" id="TIGR01662">
    <property type="entry name" value="HAD-SF-IIIA"/>
    <property type="match status" value="1"/>
</dbReference>
<dbReference type="EMBL" id="CYHG01000008">
    <property type="protein sequence ID" value="CUB04813.1"/>
    <property type="molecule type" value="Genomic_DNA"/>
</dbReference>
<sequence>MDVAFLEHYQELVNGNLLMKKLPFLKLVIFDVDGVLTDGGLYYGADGEAVKRFSVKDGVALKLLPKWGVDVAVITAKDSAPLHKRMDDLGIKHFYYGCHDKAAAFDELMQTLKLEPEQVAYVGDDVIDLQVMPKVGISLCPADAHTLLLRHCDIILKRSAGQGVAREVADLVLATRMSLESAYELAKRPEFEKKDSL</sequence>
<evidence type="ECO:0000256" key="3">
    <source>
        <dbReference type="ARBA" id="ARBA00005893"/>
    </source>
</evidence>
<proteinExistence type="inferred from homology"/>
<keyword evidence="7 11" id="KW-0479">Metal-binding</keyword>
<dbReference type="RefSeq" id="WP_055463661.1">
    <property type="nucleotide sequence ID" value="NZ_CYHG01000008.1"/>
</dbReference>
<dbReference type="InterPro" id="IPR010023">
    <property type="entry name" value="KdsC_fam"/>
</dbReference>
<dbReference type="GO" id="GO:0009103">
    <property type="term" value="P:lipopolysaccharide biosynthetic process"/>
    <property type="evidence" value="ECO:0007669"/>
    <property type="project" value="UniProtKB-UniRule"/>
</dbReference>
<dbReference type="Proteomes" id="UP000182769">
    <property type="component" value="Unassembled WGS sequence"/>
</dbReference>
<dbReference type="GO" id="GO:0019143">
    <property type="term" value="F:3-deoxy-manno-octulosonate-8-phosphatase activity"/>
    <property type="evidence" value="ECO:0007669"/>
    <property type="project" value="UniProtKB-UniRule"/>
</dbReference>
<dbReference type="InterPro" id="IPR023214">
    <property type="entry name" value="HAD_sf"/>
</dbReference>
<dbReference type="Pfam" id="PF08282">
    <property type="entry name" value="Hydrolase_3"/>
    <property type="match status" value="1"/>
</dbReference>
<dbReference type="EC" id="3.1.3.45" evidence="5 11"/>
<dbReference type="AlphaFoldDB" id="A0A0K6INY7"/>
<dbReference type="InterPro" id="IPR036412">
    <property type="entry name" value="HAD-like_sf"/>
</dbReference>
<reference evidence="14" key="1">
    <citation type="submission" date="2015-08" db="EMBL/GenBank/DDBJ databases">
        <authorList>
            <person name="Varghese N."/>
        </authorList>
    </citation>
    <scope>NUCLEOTIDE SEQUENCE [LARGE SCALE GENOMIC DNA]</scope>
    <source>
        <strain evidence="14">JCM 18476</strain>
    </source>
</reference>
<evidence type="ECO:0000256" key="4">
    <source>
        <dbReference type="ARBA" id="ARBA00011881"/>
    </source>
</evidence>
<keyword evidence="9 11" id="KW-0460">Magnesium</keyword>
<comment type="subunit">
    <text evidence="4 11">Homotetramer.</text>
</comment>
<evidence type="ECO:0000313" key="13">
    <source>
        <dbReference type="EMBL" id="CUB04813.1"/>
    </source>
</evidence>
<comment type="similarity">
    <text evidence="3 11">Belongs to the KdsC family.</text>
</comment>
<evidence type="ECO:0000313" key="14">
    <source>
        <dbReference type="Proteomes" id="UP000182769"/>
    </source>
</evidence>
<accession>A0A0K6INY7</accession>
<dbReference type="NCBIfam" id="TIGR01670">
    <property type="entry name" value="KdsC-phosphatas"/>
    <property type="match status" value="1"/>
</dbReference>
<feature type="binding site" evidence="12">
    <location>
        <position position="33"/>
    </location>
    <ligand>
        <name>substrate</name>
    </ligand>
</feature>
<dbReference type="CDD" id="cd01630">
    <property type="entry name" value="HAD_KDO-like"/>
    <property type="match status" value="1"/>
</dbReference>
<dbReference type="InterPro" id="IPR050793">
    <property type="entry name" value="CMP-NeuNAc_synthase"/>
</dbReference>
<dbReference type="SFLD" id="SFLDG01136">
    <property type="entry name" value="C1.6:_Phosphoserine_Phosphatas"/>
    <property type="match status" value="1"/>
</dbReference>
<dbReference type="OrthoDB" id="9805604at2"/>
<evidence type="ECO:0000256" key="11">
    <source>
        <dbReference type="PIRNR" id="PIRNR006118"/>
    </source>
</evidence>
<dbReference type="PANTHER" id="PTHR21485:SF3">
    <property type="entry name" value="N-ACYLNEURAMINATE CYTIDYLYLTRANSFERASE"/>
    <property type="match status" value="1"/>
</dbReference>
<gene>
    <name evidence="13" type="ORF">Ga0061065_10883</name>
</gene>
<evidence type="ECO:0000256" key="6">
    <source>
        <dbReference type="ARBA" id="ARBA00020092"/>
    </source>
</evidence>
<evidence type="ECO:0000256" key="5">
    <source>
        <dbReference type="ARBA" id="ARBA00013066"/>
    </source>
</evidence>
<evidence type="ECO:0000256" key="7">
    <source>
        <dbReference type="ARBA" id="ARBA00022723"/>
    </source>
</evidence>
<dbReference type="PANTHER" id="PTHR21485">
    <property type="entry name" value="HAD SUPERFAMILY MEMBERS CMAS AND KDSC"/>
    <property type="match status" value="1"/>
</dbReference>
<keyword evidence="11" id="KW-0448">Lipopolysaccharide biosynthesis</keyword>
<dbReference type="STRING" id="1137284.GCA_001418205_02605"/>
<dbReference type="PIRSF" id="PIRSF006118">
    <property type="entry name" value="KDO8-P_Ptase"/>
    <property type="match status" value="1"/>
</dbReference>
<dbReference type="GO" id="GO:0008781">
    <property type="term" value="F:N-acylneuraminate cytidylyltransferase activity"/>
    <property type="evidence" value="ECO:0007669"/>
    <property type="project" value="TreeGrafter"/>
</dbReference>
<evidence type="ECO:0000256" key="2">
    <source>
        <dbReference type="ARBA" id="ARBA00001946"/>
    </source>
</evidence>
<feature type="binding site" evidence="12">
    <location>
        <position position="31"/>
    </location>
    <ligand>
        <name>Mg(2+)</name>
        <dbReference type="ChEBI" id="CHEBI:18420"/>
    </ligand>
</feature>
<evidence type="ECO:0000256" key="10">
    <source>
        <dbReference type="ARBA" id="ARBA00031051"/>
    </source>
</evidence>